<dbReference type="GeneID" id="41337268"/>
<accession>Q5R177</accession>
<dbReference type="Gene3D" id="3.40.630.30">
    <property type="match status" value="1"/>
</dbReference>
<feature type="domain" description="N-acetyltransferase" evidence="1">
    <location>
        <begin position="117"/>
        <end position="247"/>
    </location>
</feature>
<dbReference type="KEGG" id="ilo:IL2079"/>
<evidence type="ECO:0000313" key="3">
    <source>
        <dbReference type="Proteomes" id="UP000001171"/>
    </source>
</evidence>
<dbReference type="eggNOG" id="COG0456">
    <property type="taxonomic scope" value="Bacteria"/>
</dbReference>
<name>Q5R177_IDILO</name>
<dbReference type="CDD" id="cd04301">
    <property type="entry name" value="NAT_SF"/>
    <property type="match status" value="1"/>
</dbReference>
<dbReference type="HOGENOM" id="CLU_091696_0_0_6"/>
<dbReference type="SUPFAM" id="SSF55729">
    <property type="entry name" value="Acyl-CoA N-acyltransferases (Nat)"/>
    <property type="match status" value="1"/>
</dbReference>
<keyword evidence="3" id="KW-1185">Reference proteome</keyword>
<keyword evidence="2" id="KW-0808">Transferase</keyword>
<dbReference type="InterPro" id="IPR000182">
    <property type="entry name" value="GNAT_dom"/>
</dbReference>
<gene>
    <name evidence="2" type="ordered locus">IL2079</name>
</gene>
<organism evidence="2 3">
    <name type="scientific">Idiomarina loihiensis (strain ATCC BAA-735 / DSM 15497 / L2-TR)</name>
    <dbReference type="NCBI Taxonomy" id="283942"/>
    <lineage>
        <taxon>Bacteria</taxon>
        <taxon>Pseudomonadati</taxon>
        <taxon>Pseudomonadota</taxon>
        <taxon>Gammaproteobacteria</taxon>
        <taxon>Alteromonadales</taxon>
        <taxon>Idiomarinaceae</taxon>
        <taxon>Idiomarina</taxon>
    </lineage>
</organism>
<dbReference type="AlphaFoldDB" id="Q5R177"/>
<dbReference type="Proteomes" id="UP000001171">
    <property type="component" value="Chromosome"/>
</dbReference>
<proteinExistence type="predicted"/>
<dbReference type="OrthoDB" id="3216107at2"/>
<dbReference type="RefSeq" id="WP_011235307.1">
    <property type="nucleotide sequence ID" value="NC_006512.1"/>
</dbReference>
<dbReference type="STRING" id="283942.IL2079"/>
<dbReference type="GO" id="GO:0016747">
    <property type="term" value="F:acyltransferase activity, transferring groups other than amino-acyl groups"/>
    <property type="evidence" value="ECO:0007669"/>
    <property type="project" value="InterPro"/>
</dbReference>
<dbReference type="EMBL" id="AE017340">
    <property type="protein sequence ID" value="AAV82911.1"/>
    <property type="molecule type" value="Genomic_DNA"/>
</dbReference>
<protein>
    <submittedName>
        <fullName evidence="2">Protein containing acetyltransferase (GNAT family) domain</fullName>
    </submittedName>
</protein>
<dbReference type="PROSITE" id="PS51186">
    <property type="entry name" value="GNAT"/>
    <property type="match status" value="1"/>
</dbReference>
<reference evidence="2 3" key="1">
    <citation type="journal article" date="2004" name="Proc. Natl. Acad. Sci. U.S.A.">
        <title>Genome sequence of the deep-sea gamma-proteobacterium Idiomarina loihiensis reveals amino acid fermentation as a source of carbon and energy.</title>
        <authorList>
            <person name="Hou S."/>
            <person name="Saw J.H."/>
            <person name="Lee K.S."/>
            <person name="Freitas T.A."/>
            <person name="Belisle C."/>
            <person name="Kawarabayasi Y."/>
            <person name="Donachie S.P."/>
            <person name="Pikina A."/>
            <person name="Galperin M.Y."/>
            <person name="Koonin E.V."/>
            <person name="Makarova K.S."/>
            <person name="Omelchenko M.V."/>
            <person name="Sorokin A."/>
            <person name="Wolf Y.I."/>
            <person name="Li Q.X."/>
            <person name="Keum Y.S."/>
            <person name="Campbell S."/>
            <person name="Denery J."/>
            <person name="Aizawa S."/>
            <person name="Shibata S."/>
            <person name="Malahoff A."/>
            <person name="Alam M."/>
        </authorList>
    </citation>
    <scope>NUCLEOTIDE SEQUENCE [LARGE SCALE GENOMIC DNA]</scope>
    <source>
        <strain evidence="3">ATCC BAA-735 / DSM 15497 / L2-TR</strain>
    </source>
</reference>
<evidence type="ECO:0000313" key="2">
    <source>
        <dbReference type="EMBL" id="AAV82911.1"/>
    </source>
</evidence>
<evidence type="ECO:0000259" key="1">
    <source>
        <dbReference type="PROSITE" id="PS51186"/>
    </source>
</evidence>
<dbReference type="Pfam" id="PF00583">
    <property type="entry name" value="Acetyltransf_1"/>
    <property type="match status" value="1"/>
</dbReference>
<sequence length="247" mass="27406">MTTEQQQNLYNLHQLWRMQPYQEFTTNPGAKIYKLEQWPRRIWCEPGSYSEAEKEQLVAELSAKASDSHILSMPEMLLPKAGTGLLLLPSELTPSFSQQMMVKTLSASALSDPAPRLTLEPIEHNHAQQWANTTGACFGYEVESSSVQNLLLGGACLYFIKYQGQVAGTAMTFIQEQQMGIHQVGVLDSYRGKGLARDAMLLLEQYALDAGINTLQLQASAMGEPLYQSLGYCSLGAIHNFIKIDAI</sequence>
<dbReference type="InterPro" id="IPR016181">
    <property type="entry name" value="Acyl_CoA_acyltransferase"/>
</dbReference>